<reference evidence="1" key="1">
    <citation type="submission" date="2023-07" db="EMBL/GenBank/DDBJ databases">
        <title>Sorghum-associated microbial communities from plants grown in Nebraska, USA.</title>
        <authorList>
            <person name="Schachtman D."/>
        </authorList>
    </citation>
    <scope>NUCLEOTIDE SEQUENCE</scope>
    <source>
        <strain evidence="1">2697</strain>
    </source>
</reference>
<gene>
    <name evidence="1" type="ORF">J2X78_002332</name>
</gene>
<sequence>MKRFWLLTCCLLSKVNDDDIHIRLGTLLEQQQELLTLTRAIHTKLPLINLAPAEEEVWLTRKTVMELLYITRSTFFRRKNQENWTRKKIGKSWYYLKSSVLGGPR</sequence>
<comment type="caution">
    <text evidence="1">The sequence shown here is derived from an EMBL/GenBank/DDBJ whole genome shotgun (WGS) entry which is preliminary data.</text>
</comment>
<accession>A0ACC6KX75</accession>
<dbReference type="EMBL" id="JAVDTF010000002">
    <property type="protein sequence ID" value="MDR6783767.1"/>
    <property type="molecule type" value="Genomic_DNA"/>
</dbReference>
<organism evidence="1 2">
    <name type="scientific">Pedobacter africanus</name>
    <dbReference type="NCBI Taxonomy" id="151894"/>
    <lineage>
        <taxon>Bacteria</taxon>
        <taxon>Pseudomonadati</taxon>
        <taxon>Bacteroidota</taxon>
        <taxon>Sphingobacteriia</taxon>
        <taxon>Sphingobacteriales</taxon>
        <taxon>Sphingobacteriaceae</taxon>
        <taxon>Pedobacter</taxon>
    </lineage>
</organism>
<keyword evidence="2" id="KW-1185">Reference proteome</keyword>
<dbReference type="Proteomes" id="UP001246858">
    <property type="component" value="Unassembled WGS sequence"/>
</dbReference>
<evidence type="ECO:0000313" key="2">
    <source>
        <dbReference type="Proteomes" id="UP001246858"/>
    </source>
</evidence>
<evidence type="ECO:0000313" key="1">
    <source>
        <dbReference type="EMBL" id="MDR6783767.1"/>
    </source>
</evidence>
<protein>
    <submittedName>
        <fullName evidence="1">Uncharacterized protein</fullName>
    </submittedName>
</protein>
<name>A0ACC6KX75_9SPHI</name>
<proteinExistence type="predicted"/>